<evidence type="ECO:0000256" key="13">
    <source>
        <dbReference type="SAM" id="MobiDB-lite"/>
    </source>
</evidence>
<keyword evidence="11" id="KW-0460">Magnesium</keyword>
<organism evidence="18 19">
    <name type="scientific">Aaosphaeria arxii CBS 175.79</name>
    <dbReference type="NCBI Taxonomy" id="1450172"/>
    <lineage>
        <taxon>Eukaryota</taxon>
        <taxon>Fungi</taxon>
        <taxon>Dikarya</taxon>
        <taxon>Ascomycota</taxon>
        <taxon>Pezizomycotina</taxon>
        <taxon>Dothideomycetes</taxon>
        <taxon>Pleosporomycetidae</taxon>
        <taxon>Pleosporales</taxon>
        <taxon>Pleosporales incertae sedis</taxon>
        <taxon>Aaosphaeria</taxon>
    </lineage>
</organism>
<dbReference type="GeneID" id="54285087"/>
<comment type="subcellular location">
    <subcellularLocation>
        <location evidence="3">Nucleus</location>
    </subcellularLocation>
</comment>
<protein>
    <recommendedName>
        <fullName evidence="5">polynucleotide adenylyltransferase</fullName>
        <ecNumber evidence="5">2.7.7.19</ecNumber>
    </recommendedName>
</protein>
<evidence type="ECO:0000256" key="9">
    <source>
        <dbReference type="ARBA" id="ARBA00022741"/>
    </source>
</evidence>
<dbReference type="SUPFAM" id="SSF55003">
    <property type="entry name" value="PAP/Archaeal CCA-adding enzyme, C-terminal domain"/>
    <property type="match status" value="1"/>
</dbReference>
<dbReference type="PANTHER" id="PTHR10682">
    <property type="entry name" value="POLY A POLYMERASE"/>
    <property type="match status" value="1"/>
</dbReference>
<comment type="cofactor">
    <cofactor evidence="1">
        <name>Mn(2+)</name>
        <dbReference type="ChEBI" id="CHEBI:29035"/>
    </cofactor>
</comment>
<evidence type="ECO:0000256" key="1">
    <source>
        <dbReference type="ARBA" id="ARBA00001936"/>
    </source>
</evidence>
<feature type="domain" description="MJ1316 RNA cyclic group end recognition" evidence="15">
    <location>
        <begin position="1120"/>
        <end position="1190"/>
    </location>
</feature>
<evidence type="ECO:0000256" key="6">
    <source>
        <dbReference type="ARBA" id="ARBA00022664"/>
    </source>
</evidence>
<keyword evidence="19" id="KW-1185">Reference proteome</keyword>
<evidence type="ECO:0000256" key="10">
    <source>
        <dbReference type="ARBA" id="ARBA00022840"/>
    </source>
</evidence>
<evidence type="ECO:0000256" key="5">
    <source>
        <dbReference type="ARBA" id="ARBA00012388"/>
    </source>
</evidence>
<dbReference type="Pfam" id="PF04928">
    <property type="entry name" value="PAP_central"/>
    <property type="match status" value="1"/>
</dbReference>
<dbReference type="RefSeq" id="XP_033386636.1">
    <property type="nucleotide sequence ID" value="XM_033527690.1"/>
</dbReference>
<gene>
    <name evidence="18" type="ORF">BU24DRAFT_421277</name>
</gene>
<reference evidence="18" key="1">
    <citation type="journal article" date="2020" name="Stud. Mycol.">
        <title>101 Dothideomycetes genomes: a test case for predicting lifestyles and emergence of pathogens.</title>
        <authorList>
            <person name="Haridas S."/>
            <person name="Albert R."/>
            <person name="Binder M."/>
            <person name="Bloem J."/>
            <person name="Labutti K."/>
            <person name="Salamov A."/>
            <person name="Andreopoulos B."/>
            <person name="Baker S."/>
            <person name="Barry K."/>
            <person name="Bills G."/>
            <person name="Bluhm B."/>
            <person name="Cannon C."/>
            <person name="Castanera R."/>
            <person name="Culley D."/>
            <person name="Daum C."/>
            <person name="Ezra D."/>
            <person name="Gonzalez J."/>
            <person name="Henrissat B."/>
            <person name="Kuo A."/>
            <person name="Liang C."/>
            <person name="Lipzen A."/>
            <person name="Lutzoni F."/>
            <person name="Magnuson J."/>
            <person name="Mondo S."/>
            <person name="Nolan M."/>
            <person name="Ohm R."/>
            <person name="Pangilinan J."/>
            <person name="Park H.-J."/>
            <person name="Ramirez L."/>
            <person name="Alfaro M."/>
            <person name="Sun H."/>
            <person name="Tritt A."/>
            <person name="Yoshinaga Y."/>
            <person name="Zwiers L.-H."/>
            <person name="Turgeon B."/>
            <person name="Goodwin S."/>
            <person name="Spatafora J."/>
            <person name="Crous P."/>
            <person name="Grigoriev I."/>
        </authorList>
    </citation>
    <scope>NUCLEOTIDE SEQUENCE</scope>
    <source>
        <strain evidence="18">CBS 175.79</strain>
    </source>
</reference>
<evidence type="ECO:0000256" key="12">
    <source>
        <dbReference type="ARBA" id="ARBA00023242"/>
    </source>
</evidence>
<keyword evidence="6" id="KW-0507">mRNA processing</keyword>
<dbReference type="SUPFAM" id="SSF55144">
    <property type="entry name" value="LigT-like"/>
    <property type="match status" value="1"/>
</dbReference>
<evidence type="ECO:0000256" key="2">
    <source>
        <dbReference type="ARBA" id="ARBA00001946"/>
    </source>
</evidence>
<feature type="domain" description="Poly(A) polymerase nucleotidyltransferase" evidence="17">
    <location>
        <begin position="604"/>
        <end position="731"/>
    </location>
</feature>
<evidence type="ECO:0000256" key="7">
    <source>
        <dbReference type="ARBA" id="ARBA00022679"/>
    </source>
</evidence>
<dbReference type="InterPro" id="IPR040459">
    <property type="entry name" value="MJ1316"/>
</dbReference>
<feature type="domain" description="Endonuclease/exonuclease/phosphatase" evidence="14">
    <location>
        <begin position="278"/>
        <end position="565"/>
    </location>
</feature>
<evidence type="ECO:0000256" key="11">
    <source>
        <dbReference type="ARBA" id="ARBA00022842"/>
    </source>
</evidence>
<comment type="cofactor">
    <cofactor evidence="2">
        <name>Mg(2+)</name>
        <dbReference type="ChEBI" id="CHEBI:18420"/>
    </cofactor>
</comment>
<evidence type="ECO:0000259" key="14">
    <source>
        <dbReference type="Pfam" id="PF03372"/>
    </source>
</evidence>
<dbReference type="PANTHER" id="PTHR10682:SF23">
    <property type="entry name" value="POLYNUCLEOTIDE ADENYLYLTRANSFERASE"/>
    <property type="match status" value="1"/>
</dbReference>
<dbReference type="InterPro" id="IPR036691">
    <property type="entry name" value="Endo/exonu/phosph_ase_sf"/>
</dbReference>
<dbReference type="SUPFAM" id="SSF56219">
    <property type="entry name" value="DNase I-like"/>
    <property type="match status" value="1"/>
</dbReference>
<dbReference type="Gene3D" id="3.90.1140.10">
    <property type="entry name" value="Cyclic phosphodiesterase"/>
    <property type="match status" value="1"/>
</dbReference>
<dbReference type="EC" id="2.7.7.19" evidence="5"/>
<dbReference type="InterPro" id="IPR048840">
    <property type="entry name" value="PolA_pol_NTPase"/>
</dbReference>
<evidence type="ECO:0000256" key="8">
    <source>
        <dbReference type="ARBA" id="ARBA00022723"/>
    </source>
</evidence>
<dbReference type="GO" id="GO:0031123">
    <property type="term" value="P:RNA 3'-end processing"/>
    <property type="evidence" value="ECO:0007669"/>
    <property type="project" value="InterPro"/>
</dbReference>
<dbReference type="Pfam" id="PF13563">
    <property type="entry name" value="2_5_RNA_ligase2"/>
    <property type="match status" value="1"/>
</dbReference>
<feature type="compositionally biased region" description="Polar residues" evidence="13">
    <location>
        <begin position="1107"/>
        <end position="1118"/>
    </location>
</feature>
<dbReference type="GO" id="GO:0005634">
    <property type="term" value="C:nucleus"/>
    <property type="evidence" value="ECO:0007669"/>
    <property type="project" value="UniProtKB-SubCell"/>
</dbReference>
<evidence type="ECO:0000256" key="4">
    <source>
        <dbReference type="ARBA" id="ARBA00010912"/>
    </source>
</evidence>
<proteinExistence type="inferred from homology"/>
<evidence type="ECO:0000313" key="19">
    <source>
        <dbReference type="Proteomes" id="UP000799778"/>
    </source>
</evidence>
<dbReference type="Pfam" id="PF20750">
    <property type="entry name" value="PAP_NTPase"/>
    <property type="match status" value="1"/>
</dbReference>
<dbReference type="Gene3D" id="1.10.1410.10">
    <property type="match status" value="1"/>
</dbReference>
<dbReference type="Pfam" id="PF04457">
    <property type="entry name" value="MJ1316"/>
    <property type="match status" value="1"/>
</dbReference>
<evidence type="ECO:0000259" key="16">
    <source>
        <dbReference type="Pfam" id="PF04928"/>
    </source>
</evidence>
<comment type="similarity">
    <text evidence="4">Belongs to the poly(A) polymerase family.</text>
</comment>
<evidence type="ECO:0000259" key="17">
    <source>
        <dbReference type="Pfam" id="PF20750"/>
    </source>
</evidence>
<feature type="compositionally biased region" description="Acidic residues" evidence="13">
    <location>
        <begin position="1077"/>
        <end position="1096"/>
    </location>
</feature>
<dbReference type="Proteomes" id="UP000799778">
    <property type="component" value="Unassembled WGS sequence"/>
</dbReference>
<dbReference type="InterPro" id="IPR043519">
    <property type="entry name" value="NT_sf"/>
</dbReference>
<keyword evidence="10" id="KW-0067">ATP-binding</keyword>
<dbReference type="OrthoDB" id="10263155at2759"/>
<dbReference type="Pfam" id="PF03372">
    <property type="entry name" value="Exo_endo_phos"/>
    <property type="match status" value="1"/>
</dbReference>
<dbReference type="GO" id="GO:0006397">
    <property type="term" value="P:mRNA processing"/>
    <property type="evidence" value="ECO:0007669"/>
    <property type="project" value="UniProtKB-KW"/>
</dbReference>
<dbReference type="Gene3D" id="3.30.460.10">
    <property type="entry name" value="Beta Polymerase, domain 2"/>
    <property type="match status" value="1"/>
</dbReference>
<evidence type="ECO:0000256" key="3">
    <source>
        <dbReference type="ARBA" id="ARBA00004123"/>
    </source>
</evidence>
<dbReference type="GO" id="GO:0005524">
    <property type="term" value="F:ATP binding"/>
    <property type="evidence" value="ECO:0007669"/>
    <property type="project" value="UniProtKB-KW"/>
</dbReference>
<keyword evidence="9" id="KW-0547">Nucleotide-binding</keyword>
<keyword evidence="8" id="KW-0479">Metal-binding</keyword>
<dbReference type="AlphaFoldDB" id="A0A6A5XZR1"/>
<accession>A0A6A5XZR1</accession>
<dbReference type="InterPro" id="IPR007012">
    <property type="entry name" value="PolA_pol_cen_dom"/>
</dbReference>
<dbReference type="InterPro" id="IPR011068">
    <property type="entry name" value="NuclTrfase_I-like_C"/>
</dbReference>
<sequence>MAATRDSLPHTAFASTSFDTALCVIPPANKCQEVDQLRALYDKGFGRWPPHINLIYPFVHPENLSKAKQQIESQLSNISSERTLDIALDKAGHFVHRTNSTIWLGASDNTSSGVLEELRSSALQALGQEPSPYNFHLTIGQSEDNTDSSQNFLLGKARLLPHLHFPVGSLAILVRERTPHRQNSSSRMKLWGTIDLAPSDAAEATPMTEFWLSGADTTETSREDLDLEDEDLEEGPTTAYDREAQPGKTYYFDASCSTWLVSHPEEPEQALSTNLTIASYNVLADSGYPPAHDRNALLVDAILSKSGLADILVLQEVSDVFLSYLLANEQVQNPYSFVSHGPPDQADLGPLPNMRNIVILSRWHFDWKLLPFKRRHKGAIVAEFNGLHPSQPLILAGVHLTSGLTDGSVAAKKVQLQNIRSYLAHEYPSSPWIVAGDFNITTSSYTIQTALKSKSISQQTSNHLSAIESALVDAGFIDTWTVARIEGTEVTTTDNFDDLFEGEEGASFNPRENRLAAATSGTSNNRPQRYDRILVRGQNTLRVHQFNQFGLPDNRDGVQIVASDHCGIRAAFKIAPLTSTESTKRPDNLNLLPVKLQQLSTVLSETSTLETTLELHGMFPTKEEIEGRRDAFALIKKIILGSSNDEETIESDIPMVMVSVGSYALGVWTSASDIDCLCIGSISSKTFFKLARQRIHRAQDQGVRFLRRVEASTGTMFEISVNGVSMDLQYCPAARIVERWAELPELHHTDPIYNLSMLSLRKLKPYRDIAYIQRTLPSIPTFRVAYRCIKLWAVQRGIYYSKFGYLGGIHITLMLSWIYKRLVHDVGAVTVQDLVATFFHHYANFDWENEILYDAFFHRQKPRYHRSAREPMVVLGFHAPNANAAHTSTAPGLQTMVKELKMASEALAQDSMTWSRFFRDPGKTGMSEFLTSYQSYVQITIQYWGRSLGKGKGLVGWVESRCLLNVVDINKALPNLDVRIWPARLTSNNASESETDYQGCYLIGLSRRESSETNDTAEDKSLAKQTLQQCLDRFLAQLQSDEKYYDPSTCWIDVSLVQPRAVKDLQLDQREWGDYTPDMDIDSDDEEDAEETDETSEAPYALPIRTKPSSTSTSQSANKLRPASDVLNRLRWDSNLDPSNYIVGYEDRFLGAKETGLERWKTEQTDEEFIPQHRILYFKRRDDGVIVWERKSRTDLIFKSGASTGVGDLE</sequence>
<dbReference type="EMBL" id="ML978068">
    <property type="protein sequence ID" value="KAF2018297.1"/>
    <property type="molecule type" value="Genomic_DNA"/>
</dbReference>
<dbReference type="InterPro" id="IPR005135">
    <property type="entry name" value="Endo/exonuclease/phosphatase"/>
</dbReference>
<evidence type="ECO:0000259" key="15">
    <source>
        <dbReference type="Pfam" id="PF04457"/>
    </source>
</evidence>
<evidence type="ECO:0000313" key="18">
    <source>
        <dbReference type="EMBL" id="KAF2018297.1"/>
    </source>
</evidence>
<keyword evidence="7" id="KW-0808">Transferase</keyword>
<dbReference type="SUPFAM" id="SSF81301">
    <property type="entry name" value="Nucleotidyltransferase"/>
    <property type="match status" value="1"/>
</dbReference>
<name>A0A6A5XZR1_9PLEO</name>
<feature type="domain" description="Poly(A) polymerase central" evidence="16">
    <location>
        <begin position="781"/>
        <end position="918"/>
    </location>
</feature>
<dbReference type="GO" id="GO:1990817">
    <property type="term" value="F:poly(A) RNA polymerase activity"/>
    <property type="evidence" value="ECO:0007669"/>
    <property type="project" value="UniProtKB-EC"/>
</dbReference>
<keyword evidence="12" id="KW-0539">Nucleus</keyword>
<dbReference type="SUPFAM" id="SSF81631">
    <property type="entry name" value="PAP/OAS1 substrate-binding domain"/>
    <property type="match status" value="1"/>
</dbReference>
<dbReference type="Gene3D" id="3.60.10.10">
    <property type="entry name" value="Endonuclease/exonuclease/phosphatase"/>
    <property type="match status" value="1"/>
</dbReference>
<dbReference type="InterPro" id="IPR009097">
    <property type="entry name" value="Cyclic_Pdiesterase"/>
</dbReference>
<dbReference type="GO" id="GO:0003723">
    <property type="term" value="F:RNA binding"/>
    <property type="evidence" value="ECO:0007669"/>
    <property type="project" value="InterPro"/>
</dbReference>
<feature type="region of interest" description="Disordered" evidence="13">
    <location>
        <begin position="1073"/>
        <end position="1120"/>
    </location>
</feature>